<dbReference type="Pfam" id="PF06213">
    <property type="entry name" value="CobT"/>
    <property type="match status" value="1"/>
</dbReference>
<dbReference type="Pfam" id="PF11775">
    <property type="entry name" value="CobT_C"/>
    <property type="match status" value="1"/>
</dbReference>
<dbReference type="GO" id="GO:0009236">
    <property type="term" value="P:cobalamin biosynthetic process"/>
    <property type="evidence" value="ECO:0007669"/>
    <property type="project" value="InterPro"/>
</dbReference>
<dbReference type="InterPro" id="IPR025861">
    <property type="entry name" value="CobT_VWA_dom"/>
</dbReference>
<dbReference type="InterPro" id="IPR051928">
    <property type="entry name" value="NorD/CobT"/>
</dbReference>
<evidence type="ECO:0000259" key="2">
    <source>
        <dbReference type="PROSITE" id="PS50234"/>
    </source>
</evidence>
<evidence type="ECO:0000313" key="3">
    <source>
        <dbReference type="EMBL" id="ENO96739.1"/>
    </source>
</evidence>
<accession>N6ZX80</accession>
<proteinExistence type="predicted"/>
<name>N6ZX80_9RHOO</name>
<protein>
    <submittedName>
        <fullName evidence="3">Cobalt chelatase large subunit</fullName>
    </submittedName>
</protein>
<organism evidence="3 4">
    <name type="scientific">Thauera phenylacetica B4P</name>
    <dbReference type="NCBI Taxonomy" id="1234382"/>
    <lineage>
        <taxon>Bacteria</taxon>
        <taxon>Pseudomonadati</taxon>
        <taxon>Pseudomonadota</taxon>
        <taxon>Betaproteobacteria</taxon>
        <taxon>Rhodocyclales</taxon>
        <taxon>Zoogloeaceae</taxon>
        <taxon>Thauera</taxon>
    </lineage>
</organism>
<dbReference type="SMART" id="SM00327">
    <property type="entry name" value="VWA"/>
    <property type="match status" value="1"/>
</dbReference>
<dbReference type="RefSeq" id="WP_004364356.1">
    <property type="nucleotide sequence ID" value="NZ_AMXF01000085.1"/>
</dbReference>
<feature type="region of interest" description="Disordered" evidence="1">
    <location>
        <begin position="199"/>
        <end position="287"/>
    </location>
</feature>
<evidence type="ECO:0000313" key="4">
    <source>
        <dbReference type="Proteomes" id="UP000013047"/>
    </source>
</evidence>
<keyword evidence="4" id="KW-1185">Reference proteome</keyword>
<gene>
    <name evidence="3" type="ORF">C667_12383</name>
</gene>
<feature type="domain" description="VWFA" evidence="2">
    <location>
        <begin position="387"/>
        <end position="594"/>
    </location>
</feature>
<evidence type="ECO:0000256" key="1">
    <source>
        <dbReference type="SAM" id="MobiDB-lite"/>
    </source>
</evidence>
<dbReference type="AlphaFoldDB" id="N6ZX80"/>
<reference evidence="3 4" key="1">
    <citation type="submission" date="2012-09" db="EMBL/GenBank/DDBJ databases">
        <title>Draft Genome Sequences of 6 Strains from Genus Thauera.</title>
        <authorList>
            <person name="Liu B."/>
            <person name="Shapleigh J.P."/>
            <person name="Frostegard A.H."/>
        </authorList>
    </citation>
    <scope>NUCLEOTIDE SEQUENCE [LARGE SCALE GENOMIC DNA]</scope>
    <source>
        <strain evidence="3 4">B4P</strain>
    </source>
</reference>
<dbReference type="InterPro" id="IPR006538">
    <property type="entry name" value="CobT"/>
</dbReference>
<dbReference type="Proteomes" id="UP000013047">
    <property type="component" value="Unassembled WGS sequence"/>
</dbReference>
<dbReference type="InterPro" id="IPR002035">
    <property type="entry name" value="VWF_A"/>
</dbReference>
<dbReference type="SUPFAM" id="SSF53300">
    <property type="entry name" value="vWA-like"/>
    <property type="match status" value="1"/>
</dbReference>
<dbReference type="PANTHER" id="PTHR41248">
    <property type="entry name" value="NORD PROTEIN"/>
    <property type="match status" value="1"/>
</dbReference>
<dbReference type="InterPro" id="IPR036465">
    <property type="entry name" value="vWFA_dom_sf"/>
</dbReference>
<dbReference type="CDD" id="cd01454">
    <property type="entry name" value="vWA_norD_type"/>
    <property type="match status" value="1"/>
</dbReference>
<sequence>MHGTGTTAVFVQAVDSTMRAIAGRAPAAGNPSAAGDTPPGPPPSLLTMAEIVRLRGRADAQALRLRYHEARLHAVDELEGKHARAAYEAIEQARVEALGQRRMPGVDANITAMIDQHCRDRKFDRATRREQVPLAEALRVLARERLCGSPPPPAAQAMVELWRPFFDTRVAPRLDALRAHLREERSFAAGLRELIGALDLGGPGSEPREQRKLARCEAAAGEEEAPQQPRAGRLAASDAQPALRQATPGRCEGERAAAADLAGAPERADADAGDPVPDSTPPRGQGASYRAYTTAFDQTVGAEELCDASELHRLRARLDRELARLPELVGRLASRLQRRLQARQMRDWAFDLEEGLLDPGRLERIVVSPDHGLSFRMEKASAFRDTVVGLLIDNSSSMRGRPLAVAAMSADILARTLERCGIQVEILGFTTRTWKGGRAREQWERDGRASAPGRLAELRHIIYKAADTPWRRARKNLGLMLRDGLPKENIDGEALLWAHRRLLARPEARRILVVVSDGAPADNATLSANPGDYLERHLHEVIAWIEQRSPVELLAIGIGHDVTRHYRRALTLRDADELGAALLEQLSRLFDERV</sequence>
<dbReference type="PROSITE" id="PS50234">
    <property type="entry name" value="VWFA"/>
    <property type="match status" value="1"/>
</dbReference>
<dbReference type="EMBL" id="AMXF01000085">
    <property type="protein sequence ID" value="ENO96739.1"/>
    <property type="molecule type" value="Genomic_DNA"/>
</dbReference>
<comment type="caution">
    <text evidence="3">The sequence shown here is derived from an EMBL/GenBank/DDBJ whole genome shotgun (WGS) entry which is preliminary data.</text>
</comment>
<dbReference type="Gene3D" id="3.40.50.410">
    <property type="entry name" value="von Willebrand factor, type A domain"/>
    <property type="match status" value="1"/>
</dbReference>
<feature type="compositionally biased region" description="Basic and acidic residues" evidence="1">
    <location>
        <begin position="206"/>
        <end position="215"/>
    </location>
</feature>
<dbReference type="PANTHER" id="PTHR41248:SF1">
    <property type="entry name" value="NORD PROTEIN"/>
    <property type="match status" value="1"/>
</dbReference>
<dbReference type="PIRSF" id="PIRSF031715">
    <property type="entry name" value="Cob_chel_CobT"/>
    <property type="match status" value="1"/>
</dbReference>